<dbReference type="PROSITE" id="PS51450">
    <property type="entry name" value="LRR"/>
    <property type="match status" value="1"/>
</dbReference>
<proteinExistence type="predicted"/>
<dbReference type="Gene3D" id="3.80.10.10">
    <property type="entry name" value="Ribonuclease Inhibitor"/>
    <property type="match status" value="1"/>
</dbReference>
<keyword evidence="1" id="KW-0433">Leucine-rich repeat</keyword>
<dbReference type="InterPro" id="IPR001611">
    <property type="entry name" value="Leu-rich_rpt"/>
</dbReference>
<evidence type="ECO:0000259" key="6">
    <source>
        <dbReference type="SMART" id="SM00013"/>
    </source>
</evidence>
<dbReference type="InterPro" id="IPR003591">
    <property type="entry name" value="Leu-rich_rpt_typical-subtyp"/>
</dbReference>
<keyword evidence="3" id="KW-0677">Repeat</keyword>
<evidence type="ECO:0000256" key="1">
    <source>
        <dbReference type="ARBA" id="ARBA00022614"/>
    </source>
</evidence>
<dbReference type="InterPro" id="IPR050333">
    <property type="entry name" value="SLRP"/>
</dbReference>
<feature type="signal peptide" evidence="5">
    <location>
        <begin position="1"/>
        <end position="20"/>
    </location>
</feature>
<protein>
    <submittedName>
        <fullName evidence="7">Asporin</fullName>
    </submittedName>
</protein>
<accession>A0A0K8WIW6</accession>
<sequence length="131" mass="14635">MQKAFLIIFTLFCIYENTAGKVGNNKCPIGCTCHVRTMRCAQAGLDSIPENISNDVQMIDLRNNNLHDIPAAAFRGLPFMTTLFLNYNGITTIDKNAFVDLSNLKQLYLGNNKLKDIPVDLLKPLKNVKAM</sequence>
<dbReference type="OrthoDB" id="823504at2759"/>
<keyword evidence="4" id="KW-0325">Glycoprotein</keyword>
<evidence type="ECO:0000256" key="3">
    <source>
        <dbReference type="ARBA" id="ARBA00022737"/>
    </source>
</evidence>
<dbReference type="InterPro" id="IPR032675">
    <property type="entry name" value="LRR_dom_sf"/>
</dbReference>
<evidence type="ECO:0000256" key="2">
    <source>
        <dbReference type="ARBA" id="ARBA00022729"/>
    </source>
</evidence>
<dbReference type="InterPro" id="IPR000372">
    <property type="entry name" value="LRRNT"/>
</dbReference>
<feature type="domain" description="LRRNT" evidence="6">
    <location>
        <begin position="26"/>
        <end position="58"/>
    </location>
</feature>
<name>A0A0K8WIW6_BACLA</name>
<dbReference type="PANTHER" id="PTHR45712">
    <property type="entry name" value="AGAP008170-PA"/>
    <property type="match status" value="1"/>
</dbReference>
<evidence type="ECO:0000313" key="7">
    <source>
        <dbReference type="EMBL" id="JAI51004.1"/>
    </source>
</evidence>
<feature type="chain" id="PRO_5005523178" evidence="5">
    <location>
        <begin position="21"/>
        <end position="131"/>
    </location>
</feature>
<dbReference type="PANTHER" id="PTHR45712:SF22">
    <property type="entry name" value="INSULIN-LIKE GROWTH FACTOR-BINDING PROTEIN COMPLEX ACID LABILE SUBUNIT"/>
    <property type="match status" value="1"/>
</dbReference>
<evidence type="ECO:0000256" key="5">
    <source>
        <dbReference type="SAM" id="SignalP"/>
    </source>
</evidence>
<keyword evidence="2 5" id="KW-0732">Signal</keyword>
<dbReference type="SMART" id="SM00013">
    <property type="entry name" value="LRRNT"/>
    <property type="match status" value="1"/>
</dbReference>
<dbReference type="Pfam" id="PF13855">
    <property type="entry name" value="LRR_8"/>
    <property type="match status" value="1"/>
</dbReference>
<gene>
    <name evidence="7" type="primary">ASPN</name>
    <name evidence="7" type="ORF">c0_g4_i5</name>
</gene>
<dbReference type="SUPFAM" id="SSF52058">
    <property type="entry name" value="L domain-like"/>
    <property type="match status" value="1"/>
</dbReference>
<dbReference type="SMART" id="SM00369">
    <property type="entry name" value="LRR_TYP"/>
    <property type="match status" value="3"/>
</dbReference>
<dbReference type="AlphaFoldDB" id="A0A0K8WIW6"/>
<dbReference type="EMBL" id="GDHF01001310">
    <property type="protein sequence ID" value="JAI51004.1"/>
    <property type="molecule type" value="Transcribed_RNA"/>
</dbReference>
<organism evidence="7">
    <name type="scientific">Bactrocera latifrons</name>
    <name type="common">Malaysian fruit fly</name>
    <name type="synonym">Chaetodacus latifrons</name>
    <dbReference type="NCBI Taxonomy" id="174628"/>
    <lineage>
        <taxon>Eukaryota</taxon>
        <taxon>Metazoa</taxon>
        <taxon>Ecdysozoa</taxon>
        <taxon>Arthropoda</taxon>
        <taxon>Hexapoda</taxon>
        <taxon>Insecta</taxon>
        <taxon>Pterygota</taxon>
        <taxon>Neoptera</taxon>
        <taxon>Endopterygota</taxon>
        <taxon>Diptera</taxon>
        <taxon>Brachycera</taxon>
        <taxon>Muscomorpha</taxon>
        <taxon>Tephritoidea</taxon>
        <taxon>Tephritidae</taxon>
        <taxon>Bactrocera</taxon>
        <taxon>Bactrocera</taxon>
    </lineage>
</organism>
<reference evidence="7" key="1">
    <citation type="submission" date="2015-06" db="EMBL/GenBank/DDBJ databases">
        <authorList>
            <person name="Hoefler B.C."/>
            <person name="Straight P.D."/>
        </authorList>
    </citation>
    <scope>NUCLEOTIDE SEQUENCE</scope>
</reference>
<evidence type="ECO:0000256" key="4">
    <source>
        <dbReference type="ARBA" id="ARBA00023180"/>
    </source>
</evidence>